<dbReference type="AlphaFoldDB" id="B4GI99"/>
<dbReference type="OMA" id="TRCQRHE"/>
<dbReference type="HOGENOM" id="CLU_148244_0_0_1"/>
<dbReference type="EMBL" id="CH479183">
    <property type="protein sequence ID" value="EDW36219.1"/>
    <property type="molecule type" value="Genomic_DNA"/>
</dbReference>
<reference evidence="2 3" key="1">
    <citation type="journal article" date="2007" name="Nature">
        <title>Evolution of genes and genomes on the Drosophila phylogeny.</title>
        <authorList>
            <consortium name="Drosophila 12 Genomes Consortium"/>
            <person name="Clark A.G."/>
            <person name="Eisen M.B."/>
            <person name="Smith D.R."/>
            <person name="Bergman C.M."/>
            <person name="Oliver B."/>
            <person name="Markow T.A."/>
            <person name="Kaufman T.C."/>
            <person name="Kellis M."/>
            <person name="Gelbart W."/>
            <person name="Iyer V.N."/>
            <person name="Pollard D.A."/>
            <person name="Sackton T.B."/>
            <person name="Larracuente A.M."/>
            <person name="Singh N.D."/>
            <person name="Abad J.P."/>
            <person name="Abt D.N."/>
            <person name="Adryan B."/>
            <person name="Aguade M."/>
            <person name="Akashi H."/>
            <person name="Anderson W.W."/>
            <person name="Aquadro C.F."/>
            <person name="Ardell D.H."/>
            <person name="Arguello R."/>
            <person name="Artieri C.G."/>
            <person name="Barbash D.A."/>
            <person name="Barker D."/>
            <person name="Barsanti P."/>
            <person name="Batterham P."/>
            <person name="Batzoglou S."/>
            <person name="Begun D."/>
            <person name="Bhutkar A."/>
            <person name="Blanco E."/>
            <person name="Bosak S.A."/>
            <person name="Bradley R.K."/>
            <person name="Brand A.D."/>
            <person name="Brent M.R."/>
            <person name="Brooks A.N."/>
            <person name="Brown R.H."/>
            <person name="Butlin R.K."/>
            <person name="Caggese C."/>
            <person name="Calvi B.R."/>
            <person name="Bernardo de Carvalho A."/>
            <person name="Caspi A."/>
            <person name="Castrezana S."/>
            <person name="Celniker S.E."/>
            <person name="Chang J.L."/>
            <person name="Chapple C."/>
            <person name="Chatterji S."/>
            <person name="Chinwalla A."/>
            <person name="Civetta A."/>
            <person name="Clifton S.W."/>
            <person name="Comeron J.M."/>
            <person name="Costello J.C."/>
            <person name="Coyne J.A."/>
            <person name="Daub J."/>
            <person name="David R.G."/>
            <person name="Delcher A.L."/>
            <person name="Delehaunty K."/>
            <person name="Do C.B."/>
            <person name="Ebling H."/>
            <person name="Edwards K."/>
            <person name="Eickbush T."/>
            <person name="Evans J.D."/>
            <person name="Filipski A."/>
            <person name="Findeiss S."/>
            <person name="Freyhult E."/>
            <person name="Fulton L."/>
            <person name="Fulton R."/>
            <person name="Garcia A.C."/>
            <person name="Gardiner A."/>
            <person name="Garfield D.A."/>
            <person name="Garvin B.E."/>
            <person name="Gibson G."/>
            <person name="Gilbert D."/>
            <person name="Gnerre S."/>
            <person name="Godfrey J."/>
            <person name="Good R."/>
            <person name="Gotea V."/>
            <person name="Gravely B."/>
            <person name="Greenberg A.J."/>
            <person name="Griffiths-Jones S."/>
            <person name="Gross S."/>
            <person name="Guigo R."/>
            <person name="Gustafson E.A."/>
            <person name="Haerty W."/>
            <person name="Hahn M.W."/>
            <person name="Halligan D.L."/>
            <person name="Halpern A.L."/>
            <person name="Halter G.M."/>
            <person name="Han M.V."/>
            <person name="Heger A."/>
            <person name="Hillier L."/>
            <person name="Hinrichs A.S."/>
            <person name="Holmes I."/>
            <person name="Hoskins R.A."/>
            <person name="Hubisz M.J."/>
            <person name="Hultmark D."/>
            <person name="Huntley M.A."/>
            <person name="Jaffe D.B."/>
            <person name="Jagadeeshan S."/>
            <person name="Jeck W.R."/>
            <person name="Johnson J."/>
            <person name="Jones C.D."/>
            <person name="Jordan W.C."/>
            <person name="Karpen G.H."/>
            <person name="Kataoka E."/>
            <person name="Keightley P.D."/>
            <person name="Kheradpour P."/>
            <person name="Kirkness E.F."/>
            <person name="Koerich L.B."/>
            <person name="Kristiansen K."/>
            <person name="Kudrna D."/>
            <person name="Kulathinal R.J."/>
            <person name="Kumar S."/>
            <person name="Kwok R."/>
            <person name="Lander E."/>
            <person name="Langley C.H."/>
            <person name="Lapoint R."/>
            <person name="Lazzaro B.P."/>
            <person name="Lee S.J."/>
            <person name="Levesque L."/>
            <person name="Li R."/>
            <person name="Lin C.F."/>
            <person name="Lin M.F."/>
            <person name="Lindblad-Toh K."/>
            <person name="Llopart A."/>
            <person name="Long M."/>
            <person name="Low L."/>
            <person name="Lozovsky E."/>
            <person name="Lu J."/>
            <person name="Luo M."/>
            <person name="Machado C.A."/>
            <person name="Makalowski W."/>
            <person name="Marzo M."/>
            <person name="Matsuda M."/>
            <person name="Matzkin L."/>
            <person name="McAllister B."/>
            <person name="McBride C.S."/>
            <person name="McKernan B."/>
            <person name="McKernan K."/>
            <person name="Mendez-Lago M."/>
            <person name="Minx P."/>
            <person name="Mollenhauer M.U."/>
            <person name="Montooth K."/>
            <person name="Mount S.M."/>
            <person name="Mu X."/>
            <person name="Myers E."/>
            <person name="Negre B."/>
            <person name="Newfeld S."/>
            <person name="Nielsen R."/>
            <person name="Noor M.A."/>
            <person name="O'Grady P."/>
            <person name="Pachter L."/>
            <person name="Papaceit M."/>
            <person name="Parisi M.J."/>
            <person name="Parisi M."/>
            <person name="Parts L."/>
            <person name="Pedersen J.S."/>
            <person name="Pesole G."/>
            <person name="Phillippy A.M."/>
            <person name="Ponting C.P."/>
            <person name="Pop M."/>
            <person name="Porcelli D."/>
            <person name="Powell J.R."/>
            <person name="Prohaska S."/>
            <person name="Pruitt K."/>
            <person name="Puig M."/>
            <person name="Quesneville H."/>
            <person name="Ram K.R."/>
            <person name="Rand D."/>
            <person name="Rasmussen M.D."/>
            <person name="Reed L.K."/>
            <person name="Reenan R."/>
            <person name="Reily A."/>
            <person name="Remington K.A."/>
            <person name="Rieger T.T."/>
            <person name="Ritchie M.G."/>
            <person name="Robin C."/>
            <person name="Rogers Y.H."/>
            <person name="Rohde C."/>
            <person name="Rozas J."/>
            <person name="Rubenfield M.J."/>
            <person name="Ruiz A."/>
            <person name="Russo S."/>
            <person name="Salzberg S.L."/>
            <person name="Sanchez-Gracia A."/>
            <person name="Saranga D.J."/>
            <person name="Sato H."/>
            <person name="Schaeffer S.W."/>
            <person name="Schatz M.C."/>
            <person name="Schlenke T."/>
            <person name="Schwartz R."/>
            <person name="Segarra C."/>
            <person name="Singh R.S."/>
            <person name="Sirot L."/>
            <person name="Sirota M."/>
            <person name="Sisneros N.B."/>
            <person name="Smith C.D."/>
            <person name="Smith T.F."/>
            <person name="Spieth J."/>
            <person name="Stage D.E."/>
            <person name="Stark A."/>
            <person name="Stephan W."/>
            <person name="Strausberg R.L."/>
            <person name="Strempel S."/>
            <person name="Sturgill D."/>
            <person name="Sutton G."/>
            <person name="Sutton G.G."/>
            <person name="Tao W."/>
            <person name="Teichmann S."/>
            <person name="Tobari Y.N."/>
            <person name="Tomimura Y."/>
            <person name="Tsolas J.M."/>
            <person name="Valente V.L."/>
            <person name="Venter E."/>
            <person name="Venter J.C."/>
            <person name="Vicario S."/>
            <person name="Vieira F.G."/>
            <person name="Vilella A.J."/>
            <person name="Villasante A."/>
            <person name="Walenz B."/>
            <person name="Wang J."/>
            <person name="Wasserman M."/>
            <person name="Watts T."/>
            <person name="Wilson D."/>
            <person name="Wilson R.K."/>
            <person name="Wing R.A."/>
            <person name="Wolfner M.F."/>
            <person name="Wong A."/>
            <person name="Wong G.K."/>
            <person name="Wu C.I."/>
            <person name="Wu G."/>
            <person name="Yamamoto D."/>
            <person name="Yang H.P."/>
            <person name="Yang S.P."/>
            <person name="Yorke J.A."/>
            <person name="Yoshida K."/>
            <person name="Zdobnov E."/>
            <person name="Zhang P."/>
            <person name="Zhang Y."/>
            <person name="Zimin A.V."/>
            <person name="Baldwin J."/>
            <person name="Abdouelleil A."/>
            <person name="Abdulkadir J."/>
            <person name="Abebe A."/>
            <person name="Abera B."/>
            <person name="Abreu J."/>
            <person name="Acer S.C."/>
            <person name="Aftuck L."/>
            <person name="Alexander A."/>
            <person name="An P."/>
            <person name="Anderson E."/>
            <person name="Anderson S."/>
            <person name="Arachi H."/>
            <person name="Azer M."/>
            <person name="Bachantsang P."/>
            <person name="Barry A."/>
            <person name="Bayul T."/>
            <person name="Berlin A."/>
            <person name="Bessette D."/>
            <person name="Bloom T."/>
            <person name="Blye J."/>
            <person name="Boguslavskiy L."/>
            <person name="Bonnet C."/>
            <person name="Boukhgalter B."/>
            <person name="Bourzgui I."/>
            <person name="Brown A."/>
            <person name="Cahill P."/>
            <person name="Channer S."/>
            <person name="Cheshatsang Y."/>
            <person name="Chuda L."/>
            <person name="Citroen M."/>
            <person name="Collymore A."/>
            <person name="Cooke P."/>
            <person name="Costello M."/>
            <person name="D'Aco K."/>
            <person name="Daza R."/>
            <person name="De Haan G."/>
            <person name="DeGray S."/>
            <person name="DeMaso C."/>
            <person name="Dhargay N."/>
            <person name="Dooley K."/>
            <person name="Dooley E."/>
            <person name="Doricent M."/>
            <person name="Dorje P."/>
            <person name="Dorjee K."/>
            <person name="Dupes A."/>
            <person name="Elong R."/>
            <person name="Falk J."/>
            <person name="Farina A."/>
            <person name="Faro S."/>
            <person name="Ferguson D."/>
            <person name="Fisher S."/>
            <person name="Foley C.D."/>
            <person name="Franke A."/>
            <person name="Friedrich D."/>
            <person name="Gadbois L."/>
            <person name="Gearin G."/>
            <person name="Gearin C.R."/>
            <person name="Giannoukos G."/>
            <person name="Goode T."/>
            <person name="Graham J."/>
            <person name="Grandbois E."/>
            <person name="Grewal S."/>
            <person name="Gyaltsen K."/>
            <person name="Hafez N."/>
            <person name="Hagos B."/>
            <person name="Hall J."/>
            <person name="Henson C."/>
            <person name="Hollinger A."/>
            <person name="Honan T."/>
            <person name="Huard M.D."/>
            <person name="Hughes L."/>
            <person name="Hurhula B."/>
            <person name="Husby M.E."/>
            <person name="Kamat A."/>
            <person name="Kanga B."/>
            <person name="Kashin S."/>
            <person name="Khazanovich D."/>
            <person name="Kisner P."/>
            <person name="Lance K."/>
            <person name="Lara M."/>
            <person name="Lee W."/>
            <person name="Lennon N."/>
            <person name="Letendre F."/>
            <person name="LeVine R."/>
            <person name="Lipovsky A."/>
            <person name="Liu X."/>
            <person name="Liu J."/>
            <person name="Liu S."/>
            <person name="Lokyitsang T."/>
            <person name="Lokyitsang Y."/>
            <person name="Lubonja R."/>
            <person name="Lui A."/>
            <person name="MacDonald P."/>
            <person name="Magnisalis V."/>
            <person name="Maru K."/>
            <person name="Matthews C."/>
            <person name="McCusker W."/>
            <person name="McDonough S."/>
            <person name="Mehta T."/>
            <person name="Meldrim J."/>
            <person name="Meneus L."/>
            <person name="Mihai O."/>
            <person name="Mihalev A."/>
            <person name="Mihova T."/>
            <person name="Mittelman R."/>
            <person name="Mlenga V."/>
            <person name="Montmayeur A."/>
            <person name="Mulrain L."/>
            <person name="Navidi A."/>
            <person name="Naylor J."/>
            <person name="Negash T."/>
            <person name="Nguyen T."/>
            <person name="Nguyen N."/>
            <person name="Nicol R."/>
            <person name="Norbu C."/>
            <person name="Norbu N."/>
            <person name="Novod N."/>
            <person name="O'Neill B."/>
            <person name="Osman S."/>
            <person name="Markiewicz E."/>
            <person name="Oyono O.L."/>
            <person name="Patti C."/>
            <person name="Phunkhang P."/>
            <person name="Pierre F."/>
            <person name="Priest M."/>
            <person name="Raghuraman S."/>
            <person name="Rege F."/>
            <person name="Reyes R."/>
            <person name="Rise C."/>
            <person name="Rogov P."/>
            <person name="Ross K."/>
            <person name="Ryan E."/>
            <person name="Settipalli S."/>
            <person name="Shea T."/>
            <person name="Sherpa N."/>
            <person name="Shi L."/>
            <person name="Shih D."/>
            <person name="Sparrow T."/>
            <person name="Spaulding J."/>
            <person name="Stalker J."/>
            <person name="Stange-Thomann N."/>
            <person name="Stavropoulos S."/>
            <person name="Stone C."/>
            <person name="Strader C."/>
            <person name="Tesfaye S."/>
            <person name="Thomson T."/>
            <person name="Thoulutsang Y."/>
            <person name="Thoulutsang D."/>
            <person name="Topham K."/>
            <person name="Topping I."/>
            <person name="Tsamla T."/>
            <person name="Vassiliev H."/>
            <person name="Vo A."/>
            <person name="Wangchuk T."/>
            <person name="Wangdi T."/>
            <person name="Weiand M."/>
            <person name="Wilkinson J."/>
            <person name="Wilson A."/>
            <person name="Yadav S."/>
            <person name="Young G."/>
            <person name="Yu Q."/>
            <person name="Zembek L."/>
            <person name="Zhong D."/>
            <person name="Zimmer A."/>
            <person name="Zwirko Z."/>
            <person name="Jaffe D.B."/>
            <person name="Alvarez P."/>
            <person name="Brockman W."/>
            <person name="Butler J."/>
            <person name="Chin C."/>
            <person name="Gnerre S."/>
            <person name="Grabherr M."/>
            <person name="Kleber M."/>
            <person name="Mauceli E."/>
            <person name="MacCallum I."/>
        </authorList>
    </citation>
    <scope>NUCLEOTIDE SEQUENCE [LARGE SCALE GENOMIC DNA]</scope>
    <source>
        <strain evidence="3">MSH-3 / Tucson 14011-0111.49</strain>
    </source>
</reference>
<protein>
    <submittedName>
        <fullName evidence="2">GL16794</fullName>
    </submittedName>
</protein>
<accession>B4GI99</accession>
<keyword evidence="3" id="KW-1185">Reference proteome</keyword>
<evidence type="ECO:0000256" key="1">
    <source>
        <dbReference type="SAM" id="MobiDB-lite"/>
    </source>
</evidence>
<evidence type="ECO:0000313" key="3">
    <source>
        <dbReference type="Proteomes" id="UP000008744"/>
    </source>
</evidence>
<proteinExistence type="predicted"/>
<sequence length="107" mass="11401">MWNTRCQRHEFMFMLLCRAKKQWSNSNPTLALAGNYGYDSIPTTGTGAGTSTSTSTARGSGSSGSVPSSQQPVSLCSALASSRRESTTESPRSLGPQPRQPFAVRAL</sequence>
<feature type="region of interest" description="Disordered" evidence="1">
    <location>
        <begin position="34"/>
        <end position="107"/>
    </location>
</feature>
<feature type="compositionally biased region" description="Low complexity" evidence="1">
    <location>
        <begin position="43"/>
        <end position="74"/>
    </location>
</feature>
<name>B4GI99_DROPE</name>
<evidence type="ECO:0000313" key="2">
    <source>
        <dbReference type="EMBL" id="EDW36219.1"/>
    </source>
</evidence>
<organism evidence="3">
    <name type="scientific">Drosophila persimilis</name>
    <name type="common">Fruit fly</name>
    <dbReference type="NCBI Taxonomy" id="7234"/>
    <lineage>
        <taxon>Eukaryota</taxon>
        <taxon>Metazoa</taxon>
        <taxon>Ecdysozoa</taxon>
        <taxon>Arthropoda</taxon>
        <taxon>Hexapoda</taxon>
        <taxon>Insecta</taxon>
        <taxon>Pterygota</taxon>
        <taxon>Neoptera</taxon>
        <taxon>Endopterygota</taxon>
        <taxon>Diptera</taxon>
        <taxon>Brachycera</taxon>
        <taxon>Muscomorpha</taxon>
        <taxon>Ephydroidea</taxon>
        <taxon>Drosophilidae</taxon>
        <taxon>Drosophila</taxon>
        <taxon>Sophophora</taxon>
    </lineage>
</organism>
<dbReference type="Proteomes" id="UP000008744">
    <property type="component" value="Unassembled WGS sequence"/>
</dbReference>
<gene>
    <name evidence="2" type="primary">Dper\GL16794</name>
    <name evidence="2" type="ORF">Dper_GL16794</name>
</gene>